<evidence type="ECO:0000256" key="1">
    <source>
        <dbReference type="SAM" id="SignalP"/>
    </source>
</evidence>
<dbReference type="AlphaFoldDB" id="A0A1B6M3P6"/>
<feature type="chain" id="PRO_5008587817" evidence="1">
    <location>
        <begin position="25"/>
        <end position="165"/>
    </location>
</feature>
<protein>
    <submittedName>
        <fullName evidence="2">Uncharacterized protein</fullName>
    </submittedName>
</protein>
<sequence>MASLTKIVVLVLITSPALISTKLATDDEDLPTEETVIVIKNLTQSINSVLLDPNIENGNLLLKSLYEYYNHFDDIYWMMKEKDDDKKKRAFSYAKQILDYEMPSPLQKNINFDHLKVRFEWNDRSVQEVYDAIKSLKALRENVEFLYNELTFNDFDFVTNSPPDC</sequence>
<accession>A0A1B6M3P6</accession>
<gene>
    <name evidence="2" type="ORF">g.33013</name>
</gene>
<reference evidence="2" key="1">
    <citation type="submission" date="2015-11" db="EMBL/GenBank/DDBJ databases">
        <title>De novo transcriptome assembly of four potential Pierce s Disease insect vectors from Arizona vineyards.</title>
        <authorList>
            <person name="Tassone E.E."/>
        </authorList>
    </citation>
    <scope>NUCLEOTIDE SEQUENCE</scope>
</reference>
<keyword evidence="1" id="KW-0732">Signal</keyword>
<dbReference type="EMBL" id="GEBQ01009444">
    <property type="protein sequence ID" value="JAT30533.1"/>
    <property type="molecule type" value="Transcribed_RNA"/>
</dbReference>
<name>A0A1B6M3P6_9HEMI</name>
<proteinExistence type="predicted"/>
<evidence type="ECO:0000313" key="2">
    <source>
        <dbReference type="EMBL" id="JAT30533.1"/>
    </source>
</evidence>
<feature type="signal peptide" evidence="1">
    <location>
        <begin position="1"/>
        <end position="24"/>
    </location>
</feature>
<organism evidence="2">
    <name type="scientific">Graphocephala atropunctata</name>
    <dbReference type="NCBI Taxonomy" id="36148"/>
    <lineage>
        <taxon>Eukaryota</taxon>
        <taxon>Metazoa</taxon>
        <taxon>Ecdysozoa</taxon>
        <taxon>Arthropoda</taxon>
        <taxon>Hexapoda</taxon>
        <taxon>Insecta</taxon>
        <taxon>Pterygota</taxon>
        <taxon>Neoptera</taxon>
        <taxon>Paraneoptera</taxon>
        <taxon>Hemiptera</taxon>
        <taxon>Auchenorrhyncha</taxon>
        <taxon>Membracoidea</taxon>
        <taxon>Cicadellidae</taxon>
        <taxon>Cicadellinae</taxon>
        <taxon>Cicadellini</taxon>
        <taxon>Graphocephala</taxon>
    </lineage>
</organism>